<dbReference type="OrthoDB" id="635259at2"/>
<sequence>MSDPGTYETYRIPVSPEFREVFTHFYFAANRSETTISKTFLPSYQIILIFNFGEKAFIRSGEQQIEVEKCLLLGPVKKAFDYTLIPGSEILVANFKDDAFYRFFGNALMEKNMAVHPDDLTGENCFSGVWSELKKLPVNEKRVDFILDFCRPYLKDRNTLINRLTGFEDKNLDVVKTLAGETGQTERNIQLQHKKQLGYSAKEIRRYSRFLKAIEMLQQHTSGPGINWFEVIHTCGYYDQSQLIHDFKYYLGLTPVNYLKFQREICNPVS</sequence>
<gene>
    <name evidence="2" type="ORF">ED312_04080</name>
</gene>
<dbReference type="Gene3D" id="1.10.10.60">
    <property type="entry name" value="Homeodomain-like"/>
    <property type="match status" value="1"/>
</dbReference>
<proteinExistence type="predicted"/>
<dbReference type="InterPro" id="IPR018060">
    <property type="entry name" value="HTH_AraC"/>
</dbReference>
<dbReference type="PROSITE" id="PS01124">
    <property type="entry name" value="HTH_ARAC_FAMILY_2"/>
    <property type="match status" value="1"/>
</dbReference>
<dbReference type="EMBL" id="RJTM01000025">
    <property type="protein sequence ID" value="RNL91705.1"/>
    <property type="molecule type" value="Genomic_DNA"/>
</dbReference>
<dbReference type="GO" id="GO:0043565">
    <property type="term" value="F:sequence-specific DNA binding"/>
    <property type="evidence" value="ECO:0007669"/>
    <property type="project" value="InterPro"/>
</dbReference>
<dbReference type="Pfam" id="PF12833">
    <property type="entry name" value="HTH_18"/>
    <property type="match status" value="1"/>
</dbReference>
<dbReference type="Proteomes" id="UP000267469">
    <property type="component" value="Unassembled WGS sequence"/>
</dbReference>
<evidence type="ECO:0000313" key="2">
    <source>
        <dbReference type="EMBL" id="RNL91705.1"/>
    </source>
</evidence>
<name>A0A3N0EUV8_SINP1</name>
<protein>
    <submittedName>
        <fullName evidence="2">AraC family transcriptional regulator</fullName>
    </submittedName>
</protein>
<dbReference type="AlphaFoldDB" id="A0A3N0EUV8"/>
<evidence type="ECO:0000259" key="1">
    <source>
        <dbReference type="PROSITE" id="PS01124"/>
    </source>
</evidence>
<feature type="domain" description="HTH araC/xylS-type" evidence="1">
    <location>
        <begin position="158"/>
        <end position="261"/>
    </location>
</feature>
<accession>A0A3N0EUV8</accession>
<evidence type="ECO:0000313" key="3">
    <source>
        <dbReference type="Proteomes" id="UP000267469"/>
    </source>
</evidence>
<dbReference type="RefSeq" id="WP_123214735.1">
    <property type="nucleotide sequence ID" value="NZ_RJTM01000025.1"/>
</dbReference>
<keyword evidence="3" id="KW-1185">Reference proteome</keyword>
<comment type="caution">
    <text evidence="2">The sequence shown here is derived from an EMBL/GenBank/DDBJ whole genome shotgun (WGS) entry which is preliminary data.</text>
</comment>
<reference evidence="2 3" key="1">
    <citation type="submission" date="2018-10" db="EMBL/GenBank/DDBJ databases">
        <title>Sinomicrobium pectinilyticum sp. nov., a pectinase-producing bacterium isolated from alkaline and saline soil, and emended description of the genus Sinomicrobium.</title>
        <authorList>
            <person name="Cheng B."/>
            <person name="Li C."/>
            <person name="Lai Q."/>
            <person name="Du M."/>
            <person name="Shao Z."/>
            <person name="Xu P."/>
            <person name="Yang C."/>
        </authorList>
    </citation>
    <scope>NUCLEOTIDE SEQUENCE [LARGE SCALE GENOMIC DNA]</scope>
    <source>
        <strain evidence="2 3">5DNS001</strain>
    </source>
</reference>
<dbReference type="GO" id="GO:0003700">
    <property type="term" value="F:DNA-binding transcription factor activity"/>
    <property type="evidence" value="ECO:0007669"/>
    <property type="project" value="InterPro"/>
</dbReference>
<dbReference type="SMART" id="SM00342">
    <property type="entry name" value="HTH_ARAC"/>
    <property type="match status" value="1"/>
</dbReference>
<organism evidence="2 3">
    <name type="scientific">Sinomicrobium pectinilyticum</name>
    <dbReference type="NCBI Taxonomy" id="1084421"/>
    <lineage>
        <taxon>Bacteria</taxon>
        <taxon>Pseudomonadati</taxon>
        <taxon>Bacteroidota</taxon>
        <taxon>Flavobacteriia</taxon>
        <taxon>Flavobacteriales</taxon>
        <taxon>Flavobacteriaceae</taxon>
        <taxon>Sinomicrobium</taxon>
    </lineage>
</organism>